<protein>
    <submittedName>
        <fullName evidence="1">Uncharacterized protein</fullName>
    </submittedName>
</protein>
<dbReference type="Proteomes" id="UP001212152">
    <property type="component" value="Unassembled WGS sequence"/>
</dbReference>
<name>A0AAD5TCI1_9FUNG</name>
<dbReference type="EMBL" id="JADGJQ010000104">
    <property type="protein sequence ID" value="KAJ3169725.1"/>
    <property type="molecule type" value="Genomic_DNA"/>
</dbReference>
<keyword evidence="2" id="KW-1185">Reference proteome</keyword>
<reference evidence="1" key="1">
    <citation type="submission" date="2020-05" db="EMBL/GenBank/DDBJ databases">
        <title>Phylogenomic resolution of chytrid fungi.</title>
        <authorList>
            <person name="Stajich J.E."/>
            <person name="Amses K."/>
            <person name="Simmons R."/>
            <person name="Seto K."/>
            <person name="Myers J."/>
            <person name="Bonds A."/>
            <person name="Quandt C.A."/>
            <person name="Barry K."/>
            <person name="Liu P."/>
            <person name="Grigoriev I."/>
            <person name="Longcore J.E."/>
            <person name="James T.Y."/>
        </authorList>
    </citation>
    <scope>NUCLEOTIDE SEQUENCE</scope>
    <source>
        <strain evidence="1">JEL0379</strain>
    </source>
</reference>
<evidence type="ECO:0000313" key="1">
    <source>
        <dbReference type="EMBL" id="KAJ3169725.1"/>
    </source>
</evidence>
<gene>
    <name evidence="1" type="ORF">HDU87_000559</name>
</gene>
<evidence type="ECO:0000313" key="2">
    <source>
        <dbReference type="Proteomes" id="UP001212152"/>
    </source>
</evidence>
<dbReference type="PANTHER" id="PTHR16897">
    <property type="entry name" value="OS10G0105400 PROTEIN"/>
    <property type="match status" value="1"/>
</dbReference>
<dbReference type="PANTHER" id="PTHR16897:SF2">
    <property type="entry name" value="OS03G0226600 PROTEIN"/>
    <property type="match status" value="1"/>
</dbReference>
<accession>A0AAD5TCI1</accession>
<comment type="caution">
    <text evidence="1">The sequence shown here is derived from an EMBL/GenBank/DDBJ whole genome shotgun (WGS) entry which is preliminary data.</text>
</comment>
<organism evidence="1 2">
    <name type="scientific">Geranomyces variabilis</name>
    <dbReference type="NCBI Taxonomy" id="109894"/>
    <lineage>
        <taxon>Eukaryota</taxon>
        <taxon>Fungi</taxon>
        <taxon>Fungi incertae sedis</taxon>
        <taxon>Chytridiomycota</taxon>
        <taxon>Chytridiomycota incertae sedis</taxon>
        <taxon>Chytridiomycetes</taxon>
        <taxon>Spizellomycetales</taxon>
        <taxon>Powellomycetaceae</taxon>
        <taxon>Geranomyces</taxon>
    </lineage>
</organism>
<proteinExistence type="predicted"/>
<dbReference type="SUPFAM" id="SSF49265">
    <property type="entry name" value="Fibronectin type III"/>
    <property type="match status" value="1"/>
</dbReference>
<dbReference type="InterPro" id="IPR036116">
    <property type="entry name" value="FN3_sf"/>
</dbReference>
<sequence>MVPRSNTLPSGQLQYSQSCSVTGFSASSNLSAIFGINLPATATFGLVVVTKSEATAATTTYTVASYNFVYPAAFAWTLQFPPQGIVDTNHFLISPSNLQFQGLPPANGGDFTVKQLVFHISCTVGADLLPGPVSPPVWTSTLSMPTGNGYGFYRTLTNAFGAIPVPLWEAFCDITGQAVNGNPDPTMSTPASIRFGILKAAPLVLQKPYHIAQAGSYWTDATGLYTNWANCFKGNTAIPKALQQTYPAFSLWSQGDLAGIYSFKITTASTLLSIVSNTPGVYQGAISSGIFPAAGIGAQTGISLGVDDFLGSDDHQSTIRNPGFTAAAGQCQAVSALYHCVNCFQCQFSATVTAGDASGNTTSSTTSAVVFDVTAPVIQPLVLPADKTLLSGTLFYAQMTDVIFDTSIYEPEGPLTSVALNMALADFALYTNSIANIFGSLSLGPLVQVATGALHVDAATWNGKSFHNQRYTVQVQAISASGLQSQSSIGAIVDSTPPTYGYVRFNQTYYDPIVNSGITVTFGGFTDTQSGIKEFYYRVQADGNSICSGADFTYPTNAQSGWTLVTLPSNADPYAPDAQTLQLDLSQIKASNFSVAIAAVNRAATFKAPTMTQSVTFACSVALIVDSVGPAIDIHSIILDDSVLFNDQNFLAGVERTLTATWTAADTLSGISSYVVSLYLDGQLVAGPSTWYTNEATLVYKNSGPVPQATQVKVCVSAVNYAHRVVGPVCQSTVANAVEPDFSTCSISGMNQPTTMSGSATIFLDWSKCVSVTSTIDHYEYFVMTDSGNAYAAAHQTLPANTTSLVIPLNTTQASGKIAVCVSLVDLFANVSPGFCTNQIVVDSTVPVPTGGVRDLDPVSGLPTQASYQGSGLLVGWDIWRDVASSVASYTISVTSSALPNMTFAGPVIVPSDAVSDAAGKYTCAFQGYALTPGTVYTASVYATSAAGIQSTPLLSPGIQALDSTTIAPPVVSLLDGLALSSPTQAYRYYPYGAVSTLHVAWQNFQTIGARSSSFYQVQFVPVGSSATAPAPFIAGETLNALVQLPSVPGSYQVQVSLYLVDSNGVKRGAQSSTANEYLLLLGDVGFAAGPGGTCSVAFASSNPINPVAAGYLQATWSPFADPYNLISRYQIAFRRVGDGYKTSAWTDVPGSSSSIVSFAGSVNYTFSRPNFIANWQLECNIRALDSYNRTAEQLVPAALSVTPQLSASSPTVVSVVTDRLSQTPAGSNDYAFFENVPMIPDSNFAAAFFGFPTLQQFGVPLATVQYSVGTVLSNVTGVFDDMVSLTSLDLTGVSFLVRNYSIQVGTSYMPVQLFQMPSVYITTAPVYVCINVTTLATSNSTVACSSGIASDASLPLAGTVLIDNGASYGVASSSVNISWSGFSYSSWLHPAGNGIVFYEWGLGTYPGGDDVVPLQAVDSIHTTSVFLGQGLLNAESLYATVLATADNGMFVNATSNALLVDFSPPVSLLGIKSIVPTQNTNGNWTVEALYDQFQDAESGIASLTWAIETQYGYEDVLPSTTADTPVFAVATNLRLSVGLQYTVRVTAVNRAGLSQEIVGSFQLPMPTKILSVSNTIGSFAAQSYSSRTDVYGFSWTTLGSPAYVEYAVGTKALQVDVVPWTRATGQSSATISLSELFLDGQTIYASLRAYTSDNVLADEASSAGFIFDSTAPVVGRVLHGLGSVHEIFTTQTLTVSFNWIGFIDSESGIDSYYYCIDTNALSTQCVTGKWTVVYGHTAVRDASPPAELIAGASYWIKIRAVNNVGLASIGVSPAFEVDPTPPQAGSVVIQHPGSALLPAWVNGVAYYQDCSTLQVGWSGFTDTESGISSYQVAVVEQESGEIVQAFTSAAGLALRRFTDVDGLNLTDATSYYAVVLATNGAGLLAQATSKPFTVDTQPPVTGNVAFSFASGSSISVVIDGFTDQTSGIGQYAVLIGSFPYGQDVLKTSITMQYMQECNPCTPVYSGLNLKNSQMYHVTVYAIDAGGLWSAAVVVGELYYSSPPSLTAAVQGFSWNVTSAQPNAVDFNAPLPKAITVTGYGWTNFIAPATASTPVFTCQFAYPGSATPLTYQTPLVYSISQVNGLEYYTCHILCQPPQHAPVDAGSKVALTVLAPDGTLSNSVAVVQKSGINSWASTSDKGTIGLSATVPTSDYRVSRTTWQVSWPSTFPTASVAYFGIYAFNNQLAMAPGDATQLLFTIPASSLAAFKSVSTVSFQICPYFYGDPVETLGQTGCLSTAAVSIDNNPVVINPQVSEGYESQIPTAVRIVGFGAAQEFIYEAVQFQAAQTSLAAEWTDSFAYASAMKQIDHYDVMVGYSPFDSSASLTTFGLQATSVSLSISLQPGVAYYVTVAAWDVGGIPTIAASAPITVDSTAPTGGRVYCGNFTSVLEESFQSSASSVNAFWKDFVESESLIAEFRACLWDGATCIYGPVSTGLANNISMALPTPMLVGTSYSVRVEARNGAGLWSAPSFSNNLQVDMTPPTGGAIIFGSGGSVAQKDLASQSLTWTFTDNESPIVDYLVQLGSSASGSQILSLTSTGKQSSLSLRGLSFNHNSSIYGSVIAVNAAGLQSTLSFGPVAVDLTPPVVVGSVSAMAGQTFVASVGPAVPVTARWSFADAESGITLYQWALGTPQSPEAYAAFTPAGTSTSLPSGTTASLQENSVLIVTVKATNGAGLQTIATSQLVTFTVAPPTSFVVTLLDSQYNVLQPSSTYQNLTYLPSDTGIQLCLADLSAGTSGIANVEIKLMTLSGSTIFDWTSVGVRDMITLASDTFPRATTMNVQVRVTNAVGLATTSSSTAFRIGDQPPIPGTVQLSWVKANGTTSSAPILYSLQVSVTPFLDGNAPGYPVAHTLGVLSSDAISAFDVRALSPLPAPDSSGHLAAVTVAVDQGLLGGRNFTAVVRGAGSLGLQTTVVQVIRGPY</sequence>